<keyword evidence="4" id="KW-1185">Reference proteome</keyword>
<dbReference type="Pfam" id="PF00582">
    <property type="entry name" value="Usp"/>
    <property type="match status" value="1"/>
</dbReference>
<dbReference type="CDD" id="cd00293">
    <property type="entry name" value="USP-like"/>
    <property type="match status" value="1"/>
</dbReference>
<comment type="caution">
    <text evidence="3">The sequence shown here is derived from an EMBL/GenBank/DDBJ whole genome shotgun (WGS) entry which is preliminary data.</text>
</comment>
<comment type="similarity">
    <text evidence="1">Belongs to the universal stress protein A family.</text>
</comment>
<dbReference type="AlphaFoldDB" id="A0A7W9NKD2"/>
<sequence length="175" mass="19085">MMDGVRRVVVGVDGSVGSLQALRRAVTEARMRAVPLVAVIAWSAPGGEVAYRRTLDVQLKQLWEQGAWERLARAWDEALGGIPQDVDVQQMAVRADAGKALVCIANDESDLLVVGAGRRNLLRRALIPSVPRYCAAHAQCPVLLVPPTTLARQMHHGVLPRLLRRRRAVNHLVGG</sequence>
<protein>
    <submittedName>
        <fullName evidence="3">Nucleotide-binding universal stress UspA family protein</fullName>
    </submittedName>
</protein>
<proteinExistence type="inferred from homology"/>
<dbReference type="EMBL" id="JACHIR010000001">
    <property type="protein sequence ID" value="MBB5895895.1"/>
    <property type="molecule type" value="Genomic_DNA"/>
</dbReference>
<organism evidence="3 4">
    <name type="scientific">Kutzneria kofuensis</name>
    <dbReference type="NCBI Taxonomy" id="103725"/>
    <lineage>
        <taxon>Bacteria</taxon>
        <taxon>Bacillati</taxon>
        <taxon>Actinomycetota</taxon>
        <taxon>Actinomycetes</taxon>
        <taxon>Pseudonocardiales</taxon>
        <taxon>Pseudonocardiaceae</taxon>
        <taxon>Kutzneria</taxon>
    </lineage>
</organism>
<dbReference type="InterPro" id="IPR006015">
    <property type="entry name" value="Universal_stress_UspA"/>
</dbReference>
<evidence type="ECO:0000259" key="2">
    <source>
        <dbReference type="Pfam" id="PF00582"/>
    </source>
</evidence>
<name>A0A7W9NKD2_9PSEU</name>
<dbReference type="SUPFAM" id="SSF52402">
    <property type="entry name" value="Adenine nucleotide alpha hydrolases-like"/>
    <property type="match status" value="1"/>
</dbReference>
<feature type="domain" description="UspA" evidence="2">
    <location>
        <begin position="5"/>
        <end position="146"/>
    </location>
</feature>
<dbReference type="InterPro" id="IPR014729">
    <property type="entry name" value="Rossmann-like_a/b/a_fold"/>
</dbReference>
<evidence type="ECO:0000313" key="4">
    <source>
        <dbReference type="Proteomes" id="UP000585638"/>
    </source>
</evidence>
<dbReference type="PRINTS" id="PR01438">
    <property type="entry name" value="UNVRSLSTRESS"/>
</dbReference>
<dbReference type="Gene3D" id="3.40.50.620">
    <property type="entry name" value="HUPs"/>
    <property type="match status" value="1"/>
</dbReference>
<gene>
    <name evidence="3" type="ORF">BJ998_007091</name>
</gene>
<evidence type="ECO:0000256" key="1">
    <source>
        <dbReference type="ARBA" id="ARBA00008791"/>
    </source>
</evidence>
<accession>A0A7W9NKD2</accession>
<dbReference type="PANTHER" id="PTHR31964:SF113">
    <property type="entry name" value="USPA DOMAIN-CONTAINING PROTEIN"/>
    <property type="match status" value="1"/>
</dbReference>
<evidence type="ECO:0000313" key="3">
    <source>
        <dbReference type="EMBL" id="MBB5895895.1"/>
    </source>
</evidence>
<dbReference type="Proteomes" id="UP000585638">
    <property type="component" value="Unassembled WGS sequence"/>
</dbReference>
<dbReference type="PANTHER" id="PTHR31964">
    <property type="entry name" value="ADENINE NUCLEOTIDE ALPHA HYDROLASES-LIKE SUPERFAMILY PROTEIN"/>
    <property type="match status" value="1"/>
</dbReference>
<reference evidence="3 4" key="1">
    <citation type="submission" date="2020-08" db="EMBL/GenBank/DDBJ databases">
        <title>Sequencing the genomes of 1000 actinobacteria strains.</title>
        <authorList>
            <person name="Klenk H.-P."/>
        </authorList>
    </citation>
    <scope>NUCLEOTIDE SEQUENCE [LARGE SCALE GENOMIC DNA]</scope>
    <source>
        <strain evidence="3 4">DSM 43851</strain>
    </source>
</reference>
<dbReference type="InterPro" id="IPR006016">
    <property type="entry name" value="UspA"/>
</dbReference>